<dbReference type="InterPro" id="IPR001810">
    <property type="entry name" value="F-box_dom"/>
</dbReference>
<evidence type="ECO:0000259" key="1">
    <source>
        <dbReference type="Pfam" id="PF00646"/>
    </source>
</evidence>
<dbReference type="InterPro" id="IPR055357">
    <property type="entry name" value="LRR_At1g61320_AtMIF1"/>
</dbReference>
<dbReference type="InterPro" id="IPR053772">
    <property type="entry name" value="At1g61320/At1g61330-like"/>
</dbReference>
<dbReference type="Pfam" id="PF23622">
    <property type="entry name" value="LRR_At1g61320_AtMIF1"/>
    <property type="match status" value="1"/>
</dbReference>
<comment type="caution">
    <text evidence="3">The sequence shown here is derived from an EMBL/GenBank/DDBJ whole genome shotgun (WGS) entry which is preliminary data.</text>
</comment>
<keyword evidence="4" id="KW-1185">Reference proteome</keyword>
<dbReference type="EMBL" id="SDAM02000017">
    <property type="protein sequence ID" value="KAH6837670.1"/>
    <property type="molecule type" value="Genomic_DNA"/>
</dbReference>
<protein>
    <recommendedName>
        <fullName evidence="5">F-box domain-containing protein</fullName>
    </recommendedName>
</protein>
<evidence type="ECO:0008006" key="5">
    <source>
        <dbReference type="Google" id="ProtNLM"/>
    </source>
</evidence>
<dbReference type="SUPFAM" id="SSF81383">
    <property type="entry name" value="F-box domain"/>
    <property type="match status" value="1"/>
</dbReference>
<feature type="domain" description="At1g61320/AtMIF1 LRR" evidence="2">
    <location>
        <begin position="94"/>
        <end position="411"/>
    </location>
</feature>
<reference evidence="3 4" key="1">
    <citation type="journal article" date="2021" name="Nat. Commun.">
        <title>Incipient diploidization of the medicinal plant Perilla within 10,000 years.</title>
        <authorList>
            <person name="Zhang Y."/>
            <person name="Shen Q."/>
            <person name="Leng L."/>
            <person name="Zhang D."/>
            <person name="Chen S."/>
            <person name="Shi Y."/>
            <person name="Ning Z."/>
            <person name="Chen S."/>
        </authorList>
    </citation>
    <scope>NUCLEOTIDE SEQUENCE [LARGE SCALE GENOMIC DNA]</scope>
    <source>
        <strain evidence="4">cv. PC099</strain>
    </source>
</reference>
<evidence type="ECO:0000259" key="2">
    <source>
        <dbReference type="Pfam" id="PF23622"/>
    </source>
</evidence>
<proteinExistence type="predicted"/>
<feature type="domain" description="F-box" evidence="1">
    <location>
        <begin position="28"/>
        <end position="67"/>
    </location>
</feature>
<dbReference type="CDD" id="cd22160">
    <property type="entry name" value="F-box_AtFBL13-like"/>
    <property type="match status" value="1"/>
</dbReference>
<dbReference type="SUPFAM" id="SSF52047">
    <property type="entry name" value="RNI-like"/>
    <property type="match status" value="1"/>
</dbReference>
<name>A0AAD4PFZ6_PERFH</name>
<gene>
    <name evidence="3" type="ORF">C2S53_019868</name>
</gene>
<dbReference type="AlphaFoldDB" id="A0AAD4PFZ6"/>
<dbReference type="InterPro" id="IPR053781">
    <property type="entry name" value="F-box_AtFBL13-like"/>
</dbReference>
<organism evidence="3 4">
    <name type="scientific">Perilla frutescens var. hirtella</name>
    <name type="common">Perilla citriodora</name>
    <name type="synonym">Perilla setoyensis</name>
    <dbReference type="NCBI Taxonomy" id="608512"/>
    <lineage>
        <taxon>Eukaryota</taxon>
        <taxon>Viridiplantae</taxon>
        <taxon>Streptophyta</taxon>
        <taxon>Embryophyta</taxon>
        <taxon>Tracheophyta</taxon>
        <taxon>Spermatophyta</taxon>
        <taxon>Magnoliopsida</taxon>
        <taxon>eudicotyledons</taxon>
        <taxon>Gunneridae</taxon>
        <taxon>Pentapetalae</taxon>
        <taxon>asterids</taxon>
        <taxon>lamiids</taxon>
        <taxon>Lamiales</taxon>
        <taxon>Lamiaceae</taxon>
        <taxon>Nepetoideae</taxon>
        <taxon>Elsholtzieae</taxon>
        <taxon>Perilla</taxon>
    </lineage>
</organism>
<evidence type="ECO:0000313" key="4">
    <source>
        <dbReference type="Proteomes" id="UP001190926"/>
    </source>
</evidence>
<dbReference type="InterPro" id="IPR032675">
    <property type="entry name" value="LRR_dom_sf"/>
</dbReference>
<dbReference type="InterPro" id="IPR036047">
    <property type="entry name" value="F-box-like_dom_sf"/>
</dbReference>
<dbReference type="Pfam" id="PF00646">
    <property type="entry name" value="F-box"/>
    <property type="match status" value="1"/>
</dbReference>
<accession>A0AAD4PFZ6</accession>
<evidence type="ECO:0000313" key="3">
    <source>
        <dbReference type="EMBL" id="KAH6837670.1"/>
    </source>
</evidence>
<dbReference type="Proteomes" id="UP001190926">
    <property type="component" value="Unassembled WGS sequence"/>
</dbReference>
<sequence>MGVKLLKLDSKFPSEKCAMRCDSGFDRISQLPDSIIISILCFLPLKEAAATSVLSSRWSELWKHVPNLNFYAETLDTLTKECIPKYIEWVNSVIQSHKALSLENFTISFYVDISAQCMVNKWLEFVFSRRVERLELDFLCRSRKNRVVLDSSICQALTQTPRFFKSLKELCLRKIKLSGEAVELFLCNCPLLERLIIHAAELMSDVEVCGGASLVLKHLYIHQCSGGKTIKISAPNLIWLSSDDISGSLLLENVPKLVEADFTFTCRSQDTAQHFALAVNSCISQLEILTISLICSKVFLTSWFSRMPKLKKLVVNYYGQFEDSLLSLTCLIWASPCLEEFELKCLMQFIRSCRCRSGLQFSNVERLTLERLIPQQHLKVFQFTGFDGHAGTHMELLRYICDNCAALEKIFIRPTLAWDMIANTPAIREYAKQVLQGKVPTHIQLLIV</sequence>
<dbReference type="Gene3D" id="3.80.10.10">
    <property type="entry name" value="Ribonuclease Inhibitor"/>
    <property type="match status" value="1"/>
</dbReference>
<dbReference type="PANTHER" id="PTHR34145">
    <property type="entry name" value="OS02G0105600 PROTEIN"/>
    <property type="match status" value="1"/>
</dbReference>
<dbReference type="PANTHER" id="PTHR34145:SF68">
    <property type="entry name" value="FBD DOMAIN-CONTAINING PROTEIN"/>
    <property type="match status" value="1"/>
</dbReference>